<dbReference type="CDD" id="cd00088">
    <property type="entry name" value="HPT"/>
    <property type="match status" value="1"/>
</dbReference>
<dbReference type="SMART" id="SM00260">
    <property type="entry name" value="CheW"/>
    <property type="match status" value="1"/>
</dbReference>
<dbReference type="InterPro" id="IPR003594">
    <property type="entry name" value="HATPase_dom"/>
</dbReference>
<evidence type="ECO:0000259" key="13">
    <source>
        <dbReference type="PROSITE" id="PS50110"/>
    </source>
</evidence>
<evidence type="ECO:0000256" key="10">
    <source>
        <dbReference type="PROSITE-ProRule" id="PRU00169"/>
    </source>
</evidence>
<feature type="region of interest" description="Disordered" evidence="11">
    <location>
        <begin position="384"/>
        <end position="404"/>
    </location>
</feature>
<feature type="region of interest" description="Disordered" evidence="11">
    <location>
        <begin position="215"/>
        <end position="265"/>
    </location>
</feature>
<dbReference type="Gene3D" id="3.30.565.10">
    <property type="entry name" value="Histidine kinase-like ATPase, C-terminal domain"/>
    <property type="match status" value="1"/>
</dbReference>
<dbReference type="EMBL" id="VWPL01000008">
    <property type="protein sequence ID" value="KAA5602266.1"/>
    <property type="molecule type" value="Genomic_DNA"/>
</dbReference>
<name>A0A5M6I235_9HYPH</name>
<dbReference type="InterPro" id="IPR002545">
    <property type="entry name" value="CheW-lke_dom"/>
</dbReference>
<feature type="domain" description="Response regulatory" evidence="13">
    <location>
        <begin position="823"/>
        <end position="940"/>
    </location>
</feature>
<dbReference type="InterPro" id="IPR036890">
    <property type="entry name" value="HATPase_C_sf"/>
</dbReference>
<dbReference type="InterPro" id="IPR036097">
    <property type="entry name" value="HisK_dim/P_sf"/>
</dbReference>
<dbReference type="SMART" id="SM00448">
    <property type="entry name" value="REC"/>
    <property type="match status" value="1"/>
</dbReference>
<proteinExistence type="predicted"/>
<dbReference type="InterPro" id="IPR036061">
    <property type="entry name" value="CheW-like_dom_sf"/>
</dbReference>
<keyword evidence="5" id="KW-0808">Transferase</keyword>
<dbReference type="InterPro" id="IPR008207">
    <property type="entry name" value="Sig_transdc_His_kin_Hpt_dom"/>
</dbReference>
<dbReference type="PANTHER" id="PTHR43395:SF1">
    <property type="entry name" value="CHEMOTAXIS PROTEIN CHEA"/>
    <property type="match status" value="1"/>
</dbReference>
<evidence type="ECO:0000256" key="8">
    <source>
        <dbReference type="ARBA" id="ARBA00035100"/>
    </source>
</evidence>
<dbReference type="InterPro" id="IPR011006">
    <property type="entry name" value="CheY-like_superfamily"/>
</dbReference>
<evidence type="ECO:0000256" key="11">
    <source>
        <dbReference type="SAM" id="MobiDB-lite"/>
    </source>
</evidence>
<dbReference type="InterPro" id="IPR037006">
    <property type="entry name" value="CheA-like_homodim_sf"/>
</dbReference>
<feature type="domain" description="HPt" evidence="15">
    <location>
        <begin position="1"/>
        <end position="100"/>
    </location>
</feature>
<evidence type="ECO:0000259" key="15">
    <source>
        <dbReference type="PROSITE" id="PS50894"/>
    </source>
</evidence>
<evidence type="ECO:0000256" key="6">
    <source>
        <dbReference type="ARBA" id="ARBA00022777"/>
    </source>
</evidence>
<dbReference type="SUPFAM" id="SSF50341">
    <property type="entry name" value="CheW-like"/>
    <property type="match status" value="2"/>
</dbReference>
<dbReference type="SMART" id="SM01231">
    <property type="entry name" value="H-kinase_dim"/>
    <property type="match status" value="1"/>
</dbReference>
<feature type="domain" description="Histidine kinase" evidence="12">
    <location>
        <begin position="254"/>
        <end position="516"/>
    </location>
</feature>
<evidence type="ECO:0000259" key="14">
    <source>
        <dbReference type="PROSITE" id="PS50851"/>
    </source>
</evidence>
<evidence type="ECO:0000256" key="3">
    <source>
        <dbReference type="ARBA" id="ARBA00021495"/>
    </source>
</evidence>
<accession>A0A5M6I235</accession>
<dbReference type="SUPFAM" id="SSF52172">
    <property type="entry name" value="CheY-like"/>
    <property type="match status" value="1"/>
</dbReference>
<dbReference type="PRINTS" id="PR00344">
    <property type="entry name" value="BCTRLSENSOR"/>
</dbReference>
<dbReference type="SUPFAM" id="SSF47384">
    <property type="entry name" value="Homodimeric domain of signal transducing histidine kinase"/>
    <property type="match status" value="1"/>
</dbReference>
<dbReference type="GO" id="GO:0000155">
    <property type="term" value="F:phosphorelay sensor kinase activity"/>
    <property type="evidence" value="ECO:0007669"/>
    <property type="project" value="InterPro"/>
</dbReference>
<dbReference type="SMART" id="SM00387">
    <property type="entry name" value="HATPase_c"/>
    <property type="match status" value="1"/>
</dbReference>
<dbReference type="GO" id="GO:0005737">
    <property type="term" value="C:cytoplasm"/>
    <property type="evidence" value="ECO:0007669"/>
    <property type="project" value="InterPro"/>
</dbReference>
<evidence type="ECO:0000256" key="4">
    <source>
        <dbReference type="ARBA" id="ARBA00022553"/>
    </source>
</evidence>
<dbReference type="PROSITE" id="PS50109">
    <property type="entry name" value="HIS_KIN"/>
    <property type="match status" value="1"/>
</dbReference>
<dbReference type="FunFam" id="3.30.565.10:FF:000016">
    <property type="entry name" value="Chemotaxis protein CheA, putative"/>
    <property type="match status" value="1"/>
</dbReference>
<dbReference type="PANTHER" id="PTHR43395">
    <property type="entry name" value="SENSOR HISTIDINE KINASE CHEA"/>
    <property type="match status" value="1"/>
</dbReference>
<dbReference type="InterPro" id="IPR001789">
    <property type="entry name" value="Sig_transdc_resp-reg_receiver"/>
</dbReference>
<dbReference type="Pfam" id="PF02518">
    <property type="entry name" value="HATPase_c"/>
    <property type="match status" value="1"/>
</dbReference>
<feature type="modified residue" description="Phosphohistidine" evidence="9">
    <location>
        <position position="44"/>
    </location>
</feature>
<dbReference type="Gene3D" id="3.40.50.2300">
    <property type="match status" value="1"/>
</dbReference>
<dbReference type="Pfam" id="PF02895">
    <property type="entry name" value="H-kinase_dim"/>
    <property type="match status" value="1"/>
</dbReference>
<dbReference type="Proteomes" id="UP000323886">
    <property type="component" value="Unassembled WGS sequence"/>
</dbReference>
<evidence type="ECO:0000256" key="5">
    <source>
        <dbReference type="ARBA" id="ARBA00022679"/>
    </source>
</evidence>
<evidence type="ECO:0000256" key="2">
    <source>
        <dbReference type="ARBA" id="ARBA00012438"/>
    </source>
</evidence>
<dbReference type="GO" id="GO:0006935">
    <property type="term" value="P:chemotaxis"/>
    <property type="evidence" value="ECO:0007669"/>
    <property type="project" value="InterPro"/>
</dbReference>
<comment type="caution">
    <text evidence="16">The sequence shown here is derived from an EMBL/GenBank/DDBJ whole genome shotgun (WGS) entry which is preliminary data.</text>
</comment>
<keyword evidence="4 10" id="KW-0597">Phosphoprotein</keyword>
<dbReference type="InterPro" id="IPR005467">
    <property type="entry name" value="His_kinase_dom"/>
</dbReference>
<evidence type="ECO:0000256" key="9">
    <source>
        <dbReference type="PROSITE-ProRule" id="PRU00110"/>
    </source>
</evidence>
<dbReference type="InterPro" id="IPR036641">
    <property type="entry name" value="HPT_dom_sf"/>
</dbReference>
<dbReference type="PROSITE" id="PS50851">
    <property type="entry name" value="CHEW"/>
    <property type="match status" value="2"/>
</dbReference>
<dbReference type="InterPro" id="IPR004105">
    <property type="entry name" value="CheA-like_dim"/>
</dbReference>
<evidence type="ECO:0000256" key="1">
    <source>
        <dbReference type="ARBA" id="ARBA00000085"/>
    </source>
</evidence>
<dbReference type="InterPro" id="IPR004358">
    <property type="entry name" value="Sig_transdc_His_kin-like_C"/>
</dbReference>
<protein>
    <recommendedName>
        <fullName evidence="3">Chemotaxis protein CheA</fullName>
        <ecNumber evidence="2">2.7.13.3</ecNumber>
    </recommendedName>
</protein>
<feature type="domain" description="CheW-like" evidence="14">
    <location>
        <begin position="679"/>
        <end position="807"/>
    </location>
</feature>
<dbReference type="SUPFAM" id="SSF55874">
    <property type="entry name" value="ATPase domain of HSP90 chaperone/DNA topoisomerase II/histidine kinase"/>
    <property type="match status" value="1"/>
</dbReference>
<gene>
    <name evidence="16" type="ORF">F1193_06490</name>
</gene>
<dbReference type="CDD" id="cd16916">
    <property type="entry name" value="HATPase_CheA-like"/>
    <property type="match status" value="1"/>
</dbReference>
<keyword evidence="17" id="KW-1185">Reference proteome</keyword>
<feature type="compositionally biased region" description="Basic and acidic residues" evidence="11">
    <location>
        <begin position="219"/>
        <end position="257"/>
    </location>
</feature>
<feature type="domain" description="CheW-like" evidence="14">
    <location>
        <begin position="518"/>
        <end position="656"/>
    </location>
</feature>
<dbReference type="Gene3D" id="1.20.120.160">
    <property type="entry name" value="HPT domain"/>
    <property type="match status" value="1"/>
</dbReference>
<feature type="modified residue" description="4-aspartylphosphate" evidence="10">
    <location>
        <position position="873"/>
    </location>
</feature>
<dbReference type="Gene3D" id="2.30.30.40">
    <property type="entry name" value="SH3 Domains"/>
    <property type="match status" value="1"/>
</dbReference>
<dbReference type="CDD" id="cd00731">
    <property type="entry name" value="CheA_reg"/>
    <property type="match status" value="1"/>
</dbReference>
<keyword evidence="6 16" id="KW-0418">Kinase</keyword>
<dbReference type="Pfam" id="PF00072">
    <property type="entry name" value="Response_reg"/>
    <property type="match status" value="1"/>
</dbReference>
<dbReference type="InterPro" id="IPR051315">
    <property type="entry name" value="Bact_Chemotaxis_CheA"/>
</dbReference>
<dbReference type="PROSITE" id="PS50894">
    <property type="entry name" value="HPT"/>
    <property type="match status" value="1"/>
</dbReference>
<dbReference type="Pfam" id="PF01584">
    <property type="entry name" value="CheW"/>
    <property type="match status" value="2"/>
</dbReference>
<dbReference type="RefSeq" id="WP_150096862.1">
    <property type="nucleotide sequence ID" value="NZ_VWPL01000008.1"/>
</dbReference>
<evidence type="ECO:0000256" key="7">
    <source>
        <dbReference type="ARBA" id="ARBA00023012"/>
    </source>
</evidence>
<evidence type="ECO:0000313" key="17">
    <source>
        <dbReference type="Proteomes" id="UP000323886"/>
    </source>
</evidence>
<comment type="function">
    <text evidence="8">Involved in the transmission of sensory signals from the chemoreceptors to the flagellar motors. CheA is autophosphorylated; it can transfer its phosphate group to either CheB or CheY.</text>
</comment>
<dbReference type="Pfam" id="PF01627">
    <property type="entry name" value="Hpt"/>
    <property type="match status" value="1"/>
</dbReference>
<sequence>MDDLLREFLTETNESLDTVDVQLVRFEQDPNDKKILDNIFRLVHTIKGTCGFLGLPRLEALAHAAETLMGKFRDGMPVTGEAVTLILSTIDRLKLVLDGLERQQEEPAGSDEDLIGKLEQMALHGAAEIAAPPTAPEDDSKPEQPDDETAAGLLAEQTLERPLRPGEVSLDELERAFRETSVELPEPEPATMPAQAAMDLEAAEIEVAEVVEAQAPEAKAPEAKKPEAKKAEAKKSDAKKPDAKKSDAKKAVPKAEDDDKAPESMVKNQSIRVNVETLEHLMTMVSELVLTRNQLLEIVRRHEDSEFKVPLQRLSNVTAELQEGVMKTRMQPIGNAWQKLPRIVRDLANELGKSIELESVGAETELDRQVLDLIKDPLTHMVRNSADHGLEGPEERRANGKSETGTIRLSAFHEGGHIIIEIADDGRGLNTEKIKAKAIANGLVSEADAEKLSENQIQKFIFAPGFSTAAKVTSVSGRGVGMDVVRTNIDQIGGTIDLKSVYGEGTTVTIKIPLTLAIVSALIVEASGDRFAIPQLAVVELVRAQTNSEHRIERIKDTPVLRLRNKLLPLVHLKRLLKIDGGQKLDEETGFIVVTQVGNQTFGIVVDGVFHTEEIVVKPMSSKLRHISMFSGNTILGDGSVIMIIDPNGIAAAFGAGTEAHRAEEDDAEAAHAQAAGQTMSLLVFRAGSPEPKAVPLSLVTRLEEIDAAKIERSNGRWLVQYRGSLMPLVTVNPHVTVRSEGTQPMLVFSEAGRSMGLVVDEIVDIVEDRLNIEVASEQPGVLGSAVIKGQATEVIDIGHYLPMAFEDWLSRKSIRVGGPSPKLLFVDDSPFFRNMLTPVLRAAGYEVVACTDGEAALATLKQDPRFDIVVADVEMPGMDGFELAEQVKGDPRTRHMPMIALSSVATPASIERGRSVGFDDHIAKFDRQGLIAALKECTVEWEKAA</sequence>
<dbReference type="AlphaFoldDB" id="A0A5M6I235"/>
<feature type="compositionally biased region" description="Basic and acidic residues" evidence="11">
    <location>
        <begin position="385"/>
        <end position="400"/>
    </location>
</feature>
<dbReference type="PROSITE" id="PS50110">
    <property type="entry name" value="RESPONSE_REGULATORY"/>
    <property type="match status" value="1"/>
</dbReference>
<organism evidence="16 17">
    <name type="scientific">Blastochloris sulfoviridis</name>
    <dbReference type="NCBI Taxonomy" id="50712"/>
    <lineage>
        <taxon>Bacteria</taxon>
        <taxon>Pseudomonadati</taxon>
        <taxon>Pseudomonadota</taxon>
        <taxon>Alphaproteobacteria</taxon>
        <taxon>Hyphomicrobiales</taxon>
        <taxon>Blastochloridaceae</taxon>
        <taxon>Blastochloris</taxon>
    </lineage>
</organism>
<evidence type="ECO:0000313" key="16">
    <source>
        <dbReference type="EMBL" id="KAA5602266.1"/>
    </source>
</evidence>
<comment type="catalytic activity">
    <reaction evidence="1">
        <text>ATP + protein L-histidine = ADP + protein N-phospho-L-histidine.</text>
        <dbReference type="EC" id="2.7.13.3"/>
    </reaction>
</comment>
<dbReference type="OrthoDB" id="9803176at2"/>
<dbReference type="SUPFAM" id="SSF47226">
    <property type="entry name" value="Histidine-containing phosphotransfer domain, HPT domain"/>
    <property type="match status" value="1"/>
</dbReference>
<dbReference type="EC" id="2.7.13.3" evidence="2"/>
<reference evidence="16 17" key="1">
    <citation type="submission" date="2019-09" db="EMBL/GenBank/DDBJ databases">
        <title>Draft Whole-Genome sequence of Blastochloris sulfoviridis DSM 729.</title>
        <authorList>
            <person name="Meyer T.E."/>
            <person name="Kyndt J.A."/>
        </authorList>
    </citation>
    <scope>NUCLEOTIDE SEQUENCE [LARGE SCALE GENOMIC DNA]</scope>
    <source>
        <strain evidence="16 17">DSM 729</strain>
    </source>
</reference>
<evidence type="ECO:0000259" key="12">
    <source>
        <dbReference type="PROSITE" id="PS50109"/>
    </source>
</evidence>
<dbReference type="Gene3D" id="1.10.287.560">
    <property type="entry name" value="Histidine kinase CheA-like, homodimeric domain"/>
    <property type="match status" value="1"/>
</dbReference>
<dbReference type="SMART" id="SM00073">
    <property type="entry name" value="HPT"/>
    <property type="match status" value="1"/>
</dbReference>
<keyword evidence="7" id="KW-0902">Two-component regulatory system</keyword>